<dbReference type="AlphaFoldDB" id="A0ABD1NSS8"/>
<gene>
    <name evidence="1" type="ORF">Adt_47836</name>
</gene>
<proteinExistence type="predicted"/>
<reference evidence="2" key="1">
    <citation type="submission" date="2024-07" db="EMBL/GenBank/DDBJ databases">
        <title>Two chromosome-level genome assemblies of Korean endemic species Abeliophyllum distichum and Forsythia ovata (Oleaceae).</title>
        <authorList>
            <person name="Jang H."/>
        </authorList>
    </citation>
    <scope>NUCLEOTIDE SEQUENCE [LARGE SCALE GENOMIC DNA]</scope>
</reference>
<dbReference type="Proteomes" id="UP001604336">
    <property type="component" value="Unassembled WGS sequence"/>
</dbReference>
<name>A0ABD1NSS8_9LAMI</name>
<evidence type="ECO:0000313" key="1">
    <source>
        <dbReference type="EMBL" id="KAL2454665.1"/>
    </source>
</evidence>
<accession>A0ABD1NSS8</accession>
<keyword evidence="2" id="KW-1185">Reference proteome</keyword>
<protein>
    <submittedName>
        <fullName evidence="1">Uncharacterized protein</fullName>
    </submittedName>
</protein>
<evidence type="ECO:0000313" key="2">
    <source>
        <dbReference type="Proteomes" id="UP001604336"/>
    </source>
</evidence>
<organism evidence="1 2">
    <name type="scientific">Abeliophyllum distichum</name>
    <dbReference type="NCBI Taxonomy" id="126358"/>
    <lineage>
        <taxon>Eukaryota</taxon>
        <taxon>Viridiplantae</taxon>
        <taxon>Streptophyta</taxon>
        <taxon>Embryophyta</taxon>
        <taxon>Tracheophyta</taxon>
        <taxon>Spermatophyta</taxon>
        <taxon>Magnoliopsida</taxon>
        <taxon>eudicotyledons</taxon>
        <taxon>Gunneridae</taxon>
        <taxon>Pentapetalae</taxon>
        <taxon>asterids</taxon>
        <taxon>lamiids</taxon>
        <taxon>Lamiales</taxon>
        <taxon>Oleaceae</taxon>
        <taxon>Forsythieae</taxon>
        <taxon>Abeliophyllum</taxon>
    </lineage>
</organism>
<comment type="caution">
    <text evidence="1">The sequence shown here is derived from an EMBL/GenBank/DDBJ whole genome shotgun (WGS) entry which is preliminary data.</text>
</comment>
<sequence length="112" mass="12589">MGFDDNLLEIKTRLTRGSSDLQTVALVGMGGIGLLDCTKKLSNEMHKESIEKFVELLYMRKSQSFLKNVTFPELLKKLTLVGGYIPWEDMTIVGSLPVREGEVMDQNALIPR</sequence>
<dbReference type="EMBL" id="JBFOLK010000306">
    <property type="protein sequence ID" value="KAL2454665.1"/>
    <property type="molecule type" value="Genomic_DNA"/>
</dbReference>